<dbReference type="InterPro" id="IPR015943">
    <property type="entry name" value="WD40/YVTN_repeat-like_dom_sf"/>
</dbReference>
<feature type="signal peptide" evidence="3">
    <location>
        <begin position="1"/>
        <end position="18"/>
    </location>
</feature>
<keyword evidence="3" id="KW-0732">Signal</keyword>
<dbReference type="InterPro" id="IPR050282">
    <property type="entry name" value="Cycloisomerase_2"/>
</dbReference>
<keyword evidence="2" id="KW-0119">Carbohydrate metabolism</keyword>
<dbReference type="GO" id="GO:0005829">
    <property type="term" value="C:cytosol"/>
    <property type="evidence" value="ECO:0007669"/>
    <property type="project" value="TreeGrafter"/>
</dbReference>
<comment type="caution">
    <text evidence="4">The sequence shown here is derived from an EMBL/GenBank/DDBJ whole genome shotgun (WGS) entry which is preliminary data.</text>
</comment>
<dbReference type="SUPFAM" id="SSF51004">
    <property type="entry name" value="C-terminal (heme d1) domain of cytochrome cd1-nitrite reductase"/>
    <property type="match status" value="1"/>
</dbReference>
<dbReference type="Gene3D" id="2.130.10.10">
    <property type="entry name" value="YVTN repeat-like/Quinoprotein amine dehydrogenase"/>
    <property type="match status" value="1"/>
</dbReference>
<dbReference type="InterPro" id="IPR019405">
    <property type="entry name" value="Lactonase_7-beta_prop"/>
</dbReference>
<evidence type="ECO:0000313" key="6">
    <source>
        <dbReference type="Proteomes" id="UP001207736"/>
    </source>
</evidence>
<dbReference type="Pfam" id="PF10282">
    <property type="entry name" value="Lactonase"/>
    <property type="match status" value="1"/>
</dbReference>
<evidence type="ECO:0000313" key="7">
    <source>
        <dbReference type="Proteomes" id="UP001208692"/>
    </source>
</evidence>
<protein>
    <submittedName>
        <fullName evidence="4">6-phosphogluconolactonase</fullName>
    </submittedName>
</protein>
<dbReference type="EMBL" id="BQKB01000007">
    <property type="protein sequence ID" value="GJM51935.1"/>
    <property type="molecule type" value="Genomic_DNA"/>
</dbReference>
<dbReference type="Proteomes" id="UP001207736">
    <property type="component" value="Unassembled WGS sequence"/>
</dbReference>
<organism evidence="4 6">
    <name type="scientific">Capnocytophaga catalasegens</name>
    <dbReference type="NCBI Taxonomy" id="1004260"/>
    <lineage>
        <taxon>Bacteria</taxon>
        <taxon>Pseudomonadati</taxon>
        <taxon>Bacteroidota</taxon>
        <taxon>Flavobacteriia</taxon>
        <taxon>Flavobacteriales</taxon>
        <taxon>Flavobacteriaceae</taxon>
        <taxon>Capnocytophaga</taxon>
    </lineage>
</organism>
<keyword evidence="7" id="KW-1185">Reference proteome</keyword>
<dbReference type="GO" id="GO:0006006">
    <property type="term" value="P:glucose metabolic process"/>
    <property type="evidence" value="ECO:0007669"/>
    <property type="project" value="UniProtKB-KW"/>
</dbReference>
<dbReference type="RefSeq" id="WP_264845536.1">
    <property type="nucleotide sequence ID" value="NZ_BPMA01000012.1"/>
</dbReference>
<evidence type="ECO:0000256" key="2">
    <source>
        <dbReference type="ARBA" id="ARBA00022526"/>
    </source>
</evidence>
<dbReference type="InterPro" id="IPR011048">
    <property type="entry name" value="Haem_d1_sf"/>
</dbReference>
<feature type="chain" id="PRO_5043797759" evidence="3">
    <location>
        <begin position="19"/>
        <end position="354"/>
    </location>
</feature>
<evidence type="ECO:0000256" key="1">
    <source>
        <dbReference type="ARBA" id="ARBA00005564"/>
    </source>
</evidence>
<evidence type="ECO:0000313" key="5">
    <source>
        <dbReference type="EMBL" id="GJM51935.1"/>
    </source>
</evidence>
<dbReference type="AlphaFoldDB" id="A0AAV5B0B8"/>
<proteinExistence type="inferred from homology"/>
<dbReference type="PANTHER" id="PTHR30344:SF1">
    <property type="entry name" value="6-PHOSPHOGLUCONOLACTONASE"/>
    <property type="match status" value="1"/>
</dbReference>
<evidence type="ECO:0000313" key="4">
    <source>
        <dbReference type="EMBL" id="GJM50782.1"/>
    </source>
</evidence>
<comment type="similarity">
    <text evidence="1">Belongs to the cycloisomerase 2 family.</text>
</comment>
<accession>A0AAV5B0B8</accession>
<dbReference type="PANTHER" id="PTHR30344">
    <property type="entry name" value="6-PHOSPHOGLUCONOLACTONASE-RELATED"/>
    <property type="match status" value="1"/>
</dbReference>
<gene>
    <name evidence="4" type="ORF">RCZ15_17550</name>
    <name evidence="5" type="ORF">RCZ16_02530</name>
</gene>
<dbReference type="Proteomes" id="UP001208692">
    <property type="component" value="Unassembled WGS sequence"/>
</dbReference>
<dbReference type="GO" id="GO:0017057">
    <property type="term" value="F:6-phosphogluconolactonase activity"/>
    <property type="evidence" value="ECO:0007669"/>
    <property type="project" value="TreeGrafter"/>
</dbReference>
<name>A0AAV5B0B8_9FLAO</name>
<evidence type="ECO:0000256" key="3">
    <source>
        <dbReference type="SAM" id="SignalP"/>
    </source>
</evidence>
<reference evidence="4 7" key="1">
    <citation type="submission" date="2021-11" db="EMBL/GenBank/DDBJ databases">
        <title>Draft genome sequence of Capnocytophaga sp. strain KC07075 isolated from cat oral cavity.</title>
        <authorList>
            <person name="Suzuki M."/>
            <person name="Imaoka K."/>
            <person name="Kimura M."/>
            <person name="Morikawa S."/>
            <person name="Maeda K."/>
        </authorList>
    </citation>
    <scope>NUCLEOTIDE SEQUENCE</scope>
    <source>
        <strain evidence="4">KC07075</strain>
        <strain evidence="5 7">KC07079</strain>
    </source>
</reference>
<keyword evidence="2" id="KW-0313">Glucose metabolism</keyword>
<dbReference type="EMBL" id="BQKA01000033">
    <property type="protein sequence ID" value="GJM50782.1"/>
    <property type="molecule type" value="Genomic_DNA"/>
</dbReference>
<sequence>MKPFCVLLLLLTTTKFFAQNKKELQFLVGTYTDTNSEGIYWYKTDNQFSNFEKITSTFIKNPSYLTLSSDEKFLFSVSENDQHDSELFSFSLNKKYKKIRPISQKNTQGGAPCFVMYNAENKIVITANYTGGNISVFGANPDGDLSEIRQKIDFSENSHLHCLVSSPDKKQVIATDLGTDMLYVFEWKNGVLQQDENKSIKLTSGTGPRHLIFSPNGKYLYVLGEFSRKINVFRYKNNKLSEIQQVETDGSIDVKGGADIRISPDGKYLYASNRLKNDGIAIFSIQKSGKLNKIDYQITKKHPRNFVISPDGKYLLVASRDEDAIQVFEIQNDGLLQLKNELNIPKPVCIQFLK</sequence>